<dbReference type="PIRSF" id="PIRSF031501">
    <property type="entry name" value="QueT"/>
    <property type="match status" value="1"/>
</dbReference>
<feature type="transmembrane region" description="Helical" evidence="1">
    <location>
        <begin position="96"/>
        <end position="117"/>
    </location>
</feature>
<name>A0A1I3LY83_9BACL</name>
<dbReference type="Pfam" id="PF06177">
    <property type="entry name" value="QueT"/>
    <property type="match status" value="1"/>
</dbReference>
<keyword evidence="3" id="KW-1185">Reference proteome</keyword>
<feature type="transmembrane region" description="Helical" evidence="1">
    <location>
        <begin position="38"/>
        <end position="60"/>
    </location>
</feature>
<protein>
    <submittedName>
        <fullName evidence="2">Uncharacterized membrane protein</fullName>
    </submittedName>
</protein>
<dbReference type="EMBL" id="FORR01000002">
    <property type="protein sequence ID" value="SFI89396.1"/>
    <property type="molecule type" value="Genomic_DNA"/>
</dbReference>
<organism evidence="2 3">
    <name type="scientific">Thermoflavimicrobium dichotomicum</name>
    <dbReference type="NCBI Taxonomy" id="46223"/>
    <lineage>
        <taxon>Bacteria</taxon>
        <taxon>Bacillati</taxon>
        <taxon>Bacillota</taxon>
        <taxon>Bacilli</taxon>
        <taxon>Bacillales</taxon>
        <taxon>Thermoactinomycetaceae</taxon>
        <taxon>Thermoflavimicrobium</taxon>
    </lineage>
</organism>
<dbReference type="InterPro" id="IPR010387">
    <property type="entry name" value="QueT"/>
</dbReference>
<dbReference type="AlphaFoldDB" id="A0A1I3LY83"/>
<keyword evidence="1" id="KW-0472">Membrane</keyword>
<gene>
    <name evidence="2" type="ORF">SAMN05421852_102359</name>
</gene>
<dbReference type="STRING" id="46223.SAMN05421852_102359"/>
<feature type="transmembrane region" description="Helical" evidence="1">
    <location>
        <begin position="123"/>
        <end position="146"/>
    </location>
</feature>
<accession>A0A1I3LY83</accession>
<proteinExistence type="predicted"/>
<dbReference type="OrthoDB" id="1706970at2"/>
<reference evidence="2 3" key="1">
    <citation type="submission" date="2016-10" db="EMBL/GenBank/DDBJ databases">
        <authorList>
            <person name="de Groot N.N."/>
        </authorList>
    </citation>
    <scope>NUCLEOTIDE SEQUENCE [LARGE SCALE GENOMIC DNA]</scope>
    <source>
        <strain evidence="2 3">DSM 44778</strain>
    </source>
</reference>
<keyword evidence="1" id="KW-1133">Transmembrane helix</keyword>
<evidence type="ECO:0000256" key="1">
    <source>
        <dbReference type="SAM" id="Phobius"/>
    </source>
</evidence>
<feature type="transmembrane region" description="Helical" evidence="1">
    <location>
        <begin position="66"/>
        <end position="84"/>
    </location>
</feature>
<feature type="transmembrane region" description="Helical" evidence="1">
    <location>
        <begin position="6"/>
        <end position="26"/>
    </location>
</feature>
<sequence length="156" mass="16974">MTARKIAIISLIAAAYVVLTYTFAPLSYDYIQFRISEILTVLPFITRLAIPGLLVGTIIANLSSPFGIYDIVFGSLATLIAAWLTSKMPHRLLAPLPPVLVNAVIIGSVLGTIGNIGVSIPWAMLYVGLGQFGVCYLLGIPFLYMLERIQHLIPKK</sequence>
<dbReference type="PANTHER" id="PTHR40044:SF1">
    <property type="entry name" value="INTEGRAL MEMBRANE PROTEIN"/>
    <property type="match status" value="1"/>
</dbReference>
<keyword evidence="1" id="KW-0812">Transmembrane</keyword>
<evidence type="ECO:0000313" key="2">
    <source>
        <dbReference type="EMBL" id="SFI89396.1"/>
    </source>
</evidence>
<evidence type="ECO:0000313" key="3">
    <source>
        <dbReference type="Proteomes" id="UP000199545"/>
    </source>
</evidence>
<dbReference type="Proteomes" id="UP000199545">
    <property type="component" value="Unassembled WGS sequence"/>
</dbReference>
<dbReference type="PANTHER" id="PTHR40044">
    <property type="entry name" value="INTEGRAL MEMBRANE PROTEIN-RELATED"/>
    <property type="match status" value="1"/>
</dbReference>
<dbReference type="RefSeq" id="WP_093228216.1">
    <property type="nucleotide sequence ID" value="NZ_FORR01000002.1"/>
</dbReference>